<protein>
    <submittedName>
        <fullName evidence="1">Uncharacterized protein</fullName>
    </submittedName>
</protein>
<comment type="caution">
    <text evidence="1">The sequence shown here is derived from an EMBL/GenBank/DDBJ whole genome shotgun (WGS) entry which is preliminary data.</text>
</comment>
<organism evidence="1 2">
    <name type="scientific">Venustampulla echinocandica</name>
    <dbReference type="NCBI Taxonomy" id="2656787"/>
    <lineage>
        <taxon>Eukaryota</taxon>
        <taxon>Fungi</taxon>
        <taxon>Dikarya</taxon>
        <taxon>Ascomycota</taxon>
        <taxon>Pezizomycotina</taxon>
        <taxon>Leotiomycetes</taxon>
        <taxon>Helotiales</taxon>
        <taxon>Pleuroascaceae</taxon>
        <taxon>Venustampulla</taxon>
    </lineage>
</organism>
<dbReference type="EMBL" id="NPIC01000004">
    <property type="protein sequence ID" value="RDL36901.1"/>
    <property type="molecule type" value="Genomic_DNA"/>
</dbReference>
<evidence type="ECO:0000313" key="1">
    <source>
        <dbReference type="EMBL" id="RDL36901.1"/>
    </source>
</evidence>
<dbReference type="STRING" id="2656787.A0A370TN07"/>
<dbReference type="AlphaFoldDB" id="A0A370TN07"/>
<accession>A0A370TN07</accession>
<sequence>MTAVAEDDCPLVNTASSLDTSMTLAGWPYGLVARRFYSGDELACWVPLLARLHRQGESISFGLVALDPSLLPNNQFDLDIGSYEGLERTLPFLYYNLQVRPSKRVRNVLRDIKKSMKTGDDFIPGLNDLVPLLSGMLATSRLRRIPAPNLYSRGVTASEGFLVFSKRLEDLVSTRGKLATKQSLDILSYVQDINAQLNSLREPERQSFPKYITEDEKFVPLILRCYEEMTNFLRSVNFDYNFLVWVHITQAVMPLKPLTDRHKAHELYGLDPEDLDERLVTSMESYFDALPDLPSRFTAYSYAGWSESFLPELEDSWLSMIFRAFCWQQSHEFIEGVPPLPSEYWNSKMPVYIG</sequence>
<name>A0A370TN07_9HELO</name>
<proteinExistence type="predicted"/>
<keyword evidence="2" id="KW-1185">Reference proteome</keyword>
<reference evidence="1 2" key="1">
    <citation type="journal article" date="2018" name="IMA Fungus">
        <title>IMA Genome-F 9: Draft genome sequence of Annulohypoxylon stygium, Aspergillus mulundensis, Berkeleyomyces basicola (syn. Thielaviopsis basicola), Ceratocystis smalleyi, two Cercospora beticola strains, Coleophoma cylindrospora, Fusarium fracticaudum, Phialophora cf. hyalina, and Morchella septimelata.</title>
        <authorList>
            <person name="Wingfield B.D."/>
            <person name="Bills G.F."/>
            <person name="Dong Y."/>
            <person name="Huang W."/>
            <person name="Nel W.J."/>
            <person name="Swalarsk-Parry B.S."/>
            <person name="Vaghefi N."/>
            <person name="Wilken P.M."/>
            <person name="An Z."/>
            <person name="de Beer Z.W."/>
            <person name="De Vos L."/>
            <person name="Chen L."/>
            <person name="Duong T.A."/>
            <person name="Gao Y."/>
            <person name="Hammerbacher A."/>
            <person name="Kikkert J.R."/>
            <person name="Li Y."/>
            <person name="Li H."/>
            <person name="Li K."/>
            <person name="Li Q."/>
            <person name="Liu X."/>
            <person name="Ma X."/>
            <person name="Naidoo K."/>
            <person name="Pethybridge S.J."/>
            <person name="Sun J."/>
            <person name="Steenkamp E.T."/>
            <person name="van der Nest M.A."/>
            <person name="van Wyk S."/>
            <person name="Wingfield M.J."/>
            <person name="Xiong C."/>
            <person name="Yue Q."/>
            <person name="Zhang X."/>
        </authorList>
    </citation>
    <scope>NUCLEOTIDE SEQUENCE [LARGE SCALE GENOMIC DNA]</scope>
    <source>
        <strain evidence="1 2">BP 5553</strain>
    </source>
</reference>
<dbReference type="RefSeq" id="XP_031869557.1">
    <property type="nucleotide sequence ID" value="XM_032014876.1"/>
</dbReference>
<dbReference type="Proteomes" id="UP000254866">
    <property type="component" value="Unassembled WGS sequence"/>
</dbReference>
<dbReference type="OrthoDB" id="5227693at2759"/>
<evidence type="ECO:0000313" key="2">
    <source>
        <dbReference type="Proteomes" id="UP000254866"/>
    </source>
</evidence>
<dbReference type="GeneID" id="43599102"/>
<gene>
    <name evidence="1" type="ORF">BP5553_06253</name>
</gene>